<dbReference type="Proteomes" id="UP000058925">
    <property type="component" value="Chromosome"/>
</dbReference>
<dbReference type="AlphaFoldDB" id="A0A654M3A0"/>
<accession>A0A654M3A0</accession>
<protein>
    <submittedName>
        <fullName evidence="1">Uncharacterized protein</fullName>
    </submittedName>
</protein>
<reference evidence="2" key="1">
    <citation type="submission" date="2015-10" db="EMBL/GenBank/DDBJ databases">
        <title>Niche specialization of a soil ammonia-oxidizing archaeon, Candidatus Nitrosocosmicus oleophilus.</title>
        <authorList>
            <person name="Jung M.-Y."/>
            <person name="Rhee S.-K."/>
        </authorList>
    </citation>
    <scope>NUCLEOTIDE SEQUENCE [LARGE SCALE GENOMIC DNA]</scope>
    <source>
        <strain evidence="2">MY3</strain>
    </source>
</reference>
<dbReference type="GeneID" id="60422631"/>
<gene>
    <name evidence="1" type="ORF">NMY3_02709</name>
</gene>
<dbReference type="EMBL" id="CP012850">
    <property type="protein sequence ID" value="ALI36899.1"/>
    <property type="molecule type" value="Genomic_DNA"/>
</dbReference>
<sequence>MLDFFEMERVIEELAKAYPAQCATTWFKITRNHKPSEEEYRNKVAEYMKIFEYLLATYPPGPDTDKLKELVKKILAKEIEKVLKGDNKDVEKRHRHYVINSPSSVYSNDTLKEVSEQQHSEKSIDIATNPMIKKRQKNNEGITIVGEEQNQENQNENSNEIIVNRRRKKKLMIS</sequence>
<proteinExistence type="predicted"/>
<organism evidence="1 2">
    <name type="scientific">Candidatus Nitrosocosmicus oleophilus</name>
    <dbReference type="NCBI Taxonomy" id="1353260"/>
    <lineage>
        <taxon>Archaea</taxon>
        <taxon>Nitrososphaerota</taxon>
        <taxon>Nitrososphaeria</taxon>
        <taxon>Nitrososphaerales</taxon>
        <taxon>Nitrososphaeraceae</taxon>
        <taxon>Candidatus Nitrosocosmicus</taxon>
    </lineage>
</organism>
<keyword evidence="2" id="KW-1185">Reference proteome</keyword>
<dbReference type="RefSeq" id="WP_196816087.1">
    <property type="nucleotide sequence ID" value="NZ_CP012850.1"/>
</dbReference>
<dbReference type="OrthoDB" id="6477at2157"/>
<evidence type="ECO:0000313" key="1">
    <source>
        <dbReference type="EMBL" id="ALI36899.1"/>
    </source>
</evidence>
<dbReference type="KEGG" id="taa:NMY3_02709"/>
<name>A0A654M3A0_9ARCH</name>
<evidence type="ECO:0000313" key="2">
    <source>
        <dbReference type="Proteomes" id="UP000058925"/>
    </source>
</evidence>